<evidence type="ECO:0000313" key="4">
    <source>
        <dbReference type="EMBL" id="CAJ1389040.1"/>
    </source>
</evidence>
<dbReference type="InterPro" id="IPR027417">
    <property type="entry name" value="P-loop_NTPase"/>
</dbReference>
<dbReference type="InterPro" id="IPR008775">
    <property type="entry name" value="Phytyl_CoA_dOase-like"/>
</dbReference>
<accession>A0AA36MWL1</accession>
<dbReference type="Gene3D" id="3.40.50.300">
    <property type="entry name" value="P-loop containing nucleotide triphosphate hydrolases"/>
    <property type="match status" value="1"/>
</dbReference>
<dbReference type="Pfam" id="PF06414">
    <property type="entry name" value="Zeta_toxin"/>
    <property type="match status" value="1"/>
</dbReference>
<dbReference type="GO" id="GO:0005524">
    <property type="term" value="F:ATP binding"/>
    <property type="evidence" value="ECO:0007669"/>
    <property type="project" value="UniProtKB-KW"/>
</dbReference>
<reference evidence="4" key="1">
    <citation type="submission" date="2023-08" db="EMBL/GenBank/DDBJ databases">
        <authorList>
            <person name="Chen Y."/>
            <person name="Shah S."/>
            <person name="Dougan E. K."/>
            <person name="Thang M."/>
            <person name="Chan C."/>
        </authorList>
    </citation>
    <scope>NUCLEOTIDE SEQUENCE</scope>
</reference>
<gene>
    <name evidence="4" type="ORF">EVOR1521_LOCUS14741</name>
</gene>
<dbReference type="Proteomes" id="UP001178507">
    <property type="component" value="Unassembled WGS sequence"/>
</dbReference>
<keyword evidence="1" id="KW-0547">Nucleotide-binding</keyword>
<sequence length="965" mass="105599">MVEQLGPLLRPRVEEILQSSAWPVGATIFRKSAHASRGTHAHQDLSYAWRPGSQLFSCTTWVALTPASASPLQVLPASHKQGVQAAVDFLDPDFVDKASSKEWKEAVTIQVDAGDAVLFDSRLWHSADACVGGLRVALAITWATPAGPDGAAPGEYPRWPMSALPPPATVPKSGFGMDTVGGQLKAALRALLDADAESHTSAAELVHAVLASKALETLPDPPEAERLLRKFLDMRKAVLRHGAAGQNGQLFESLYKALILPQELRARPRSLEGELEGAEETSEGVQEMKVWMRKWAERTASVLAVVIFGSQASAEASRWSDLDLCVLSHGQDVLQMLSAALEADCLQGHGLCFSKPSEEKLTVFIPRGNDVVRMDCFVTNDLSTVDVLATSAKSLLYAQDADILRHCGQEKPLSLVLRGLVIRFVESFENALAQMLSHDAYRAYFQMFIVFDSLVKLLYILDGGRQFLHLPKHAFKACSSEARRSLTSLVPNIRMEWLLEEDDPFFFAAYLHQFQKFAKTAQRIPDLSSALQCSMGPSDLPRSIETMHRLLQRTAIRQFHKGLYLCIGDGVPHAAKTVLDLQECGADLNHVRSVPLPETPGGDDCQAFGLFLRALLLAEFPVCVRCQDGRRTAAAAALLQVLTHPKQRADSWLCGILEAVDMLHLLPPALRKRTSCNLPVELALGSGLTLEEFAKLRSKLTGVPEQLPTIQFHLKPGCPEVPCREYTKAEAELLTRCLLGKPSRSKPRAVFVTGLPGAGKTSCLEGLLSDLGMALNETVNLDADGARCFHAQHQRYAQQICEVDSNEALHFTSLVDLPSWFHNSDMKKVLYEAPDSVLSQLLQKRCDFVLPGIFDEPSTLRFMEDVLKENYQVHLLGIHVTADTATQRAEMRASSTGRMSCDLGREVGMLEQFPKLAACALRSGGIVALYDNDAGAKAAPVPKLVYKNGLLNCKAAAVCARWGLA</sequence>
<evidence type="ECO:0000256" key="1">
    <source>
        <dbReference type="ARBA" id="ARBA00022741"/>
    </source>
</evidence>
<dbReference type="InterPro" id="IPR010488">
    <property type="entry name" value="Zeta_toxin_domain"/>
</dbReference>
<dbReference type="CDD" id="cd05403">
    <property type="entry name" value="NT_KNTase_like"/>
    <property type="match status" value="1"/>
</dbReference>
<organism evidence="4 5">
    <name type="scientific">Effrenium voratum</name>
    <dbReference type="NCBI Taxonomy" id="2562239"/>
    <lineage>
        <taxon>Eukaryota</taxon>
        <taxon>Sar</taxon>
        <taxon>Alveolata</taxon>
        <taxon>Dinophyceae</taxon>
        <taxon>Suessiales</taxon>
        <taxon>Symbiodiniaceae</taxon>
        <taxon>Effrenium</taxon>
    </lineage>
</organism>
<evidence type="ECO:0000256" key="2">
    <source>
        <dbReference type="ARBA" id="ARBA00022840"/>
    </source>
</evidence>
<comment type="caution">
    <text evidence="4">The sequence shown here is derived from an EMBL/GenBank/DDBJ whole genome shotgun (WGS) entry which is preliminary data.</text>
</comment>
<dbReference type="Gene3D" id="2.60.120.620">
    <property type="entry name" value="q2cbj1_9rhob like domain"/>
    <property type="match status" value="1"/>
</dbReference>
<dbReference type="Pfam" id="PF05721">
    <property type="entry name" value="PhyH"/>
    <property type="match status" value="1"/>
</dbReference>
<dbReference type="InterPro" id="IPR043519">
    <property type="entry name" value="NT_sf"/>
</dbReference>
<dbReference type="SUPFAM" id="SSF81301">
    <property type="entry name" value="Nucleotidyltransferase"/>
    <property type="match status" value="1"/>
</dbReference>
<dbReference type="Gene3D" id="3.30.460.10">
    <property type="entry name" value="Beta Polymerase, domain 2"/>
    <property type="match status" value="1"/>
</dbReference>
<dbReference type="AlphaFoldDB" id="A0AA36MWL1"/>
<protein>
    <recommendedName>
        <fullName evidence="3">Zeta toxin domain-containing protein</fullName>
    </recommendedName>
</protein>
<dbReference type="SUPFAM" id="SSF51197">
    <property type="entry name" value="Clavaminate synthase-like"/>
    <property type="match status" value="1"/>
</dbReference>
<dbReference type="EMBL" id="CAUJNA010001789">
    <property type="protein sequence ID" value="CAJ1389040.1"/>
    <property type="molecule type" value="Genomic_DNA"/>
</dbReference>
<evidence type="ECO:0000313" key="5">
    <source>
        <dbReference type="Proteomes" id="UP001178507"/>
    </source>
</evidence>
<dbReference type="GO" id="GO:0016301">
    <property type="term" value="F:kinase activity"/>
    <property type="evidence" value="ECO:0007669"/>
    <property type="project" value="InterPro"/>
</dbReference>
<dbReference type="SUPFAM" id="SSF52540">
    <property type="entry name" value="P-loop containing nucleoside triphosphate hydrolases"/>
    <property type="match status" value="1"/>
</dbReference>
<name>A0AA36MWL1_9DINO</name>
<keyword evidence="2" id="KW-0067">ATP-binding</keyword>
<proteinExistence type="predicted"/>
<feature type="domain" description="Zeta toxin" evidence="3">
    <location>
        <begin position="741"/>
        <end position="898"/>
    </location>
</feature>
<evidence type="ECO:0000259" key="3">
    <source>
        <dbReference type="Pfam" id="PF06414"/>
    </source>
</evidence>
<keyword evidence="5" id="KW-1185">Reference proteome</keyword>